<name>M7B1H8_CHEMY</name>
<dbReference type="Proteomes" id="UP000031443">
    <property type="component" value="Unassembled WGS sequence"/>
</dbReference>
<evidence type="ECO:0000313" key="1">
    <source>
        <dbReference type="EMBL" id="EMP25933.1"/>
    </source>
</evidence>
<sequence>MECCCEEAGEPLTSQGDTTMIMYWHVKRPYHQFGFRCAWTKHSALHSLGTNVNDLHKVQGTGEPRPFYEYERKRHAPLLGKSRMHRKRHDGEVI</sequence>
<keyword evidence="2" id="KW-1185">Reference proteome</keyword>
<gene>
    <name evidence="1" type="ORF">UY3_16929</name>
</gene>
<evidence type="ECO:0000313" key="2">
    <source>
        <dbReference type="Proteomes" id="UP000031443"/>
    </source>
</evidence>
<proteinExistence type="predicted"/>
<reference evidence="2" key="1">
    <citation type="journal article" date="2013" name="Nat. Genet.">
        <title>The draft genomes of soft-shell turtle and green sea turtle yield insights into the development and evolution of the turtle-specific body plan.</title>
        <authorList>
            <person name="Wang Z."/>
            <person name="Pascual-Anaya J."/>
            <person name="Zadissa A."/>
            <person name="Li W."/>
            <person name="Niimura Y."/>
            <person name="Huang Z."/>
            <person name="Li C."/>
            <person name="White S."/>
            <person name="Xiong Z."/>
            <person name="Fang D."/>
            <person name="Wang B."/>
            <person name="Ming Y."/>
            <person name="Chen Y."/>
            <person name="Zheng Y."/>
            <person name="Kuraku S."/>
            <person name="Pignatelli M."/>
            <person name="Herrero J."/>
            <person name="Beal K."/>
            <person name="Nozawa M."/>
            <person name="Li Q."/>
            <person name="Wang J."/>
            <person name="Zhang H."/>
            <person name="Yu L."/>
            <person name="Shigenobu S."/>
            <person name="Wang J."/>
            <person name="Liu J."/>
            <person name="Flicek P."/>
            <person name="Searle S."/>
            <person name="Wang J."/>
            <person name="Kuratani S."/>
            <person name="Yin Y."/>
            <person name="Aken B."/>
            <person name="Zhang G."/>
            <person name="Irie N."/>
        </authorList>
    </citation>
    <scope>NUCLEOTIDE SEQUENCE [LARGE SCALE GENOMIC DNA]</scope>
</reference>
<protein>
    <submittedName>
        <fullName evidence="1">Uncharacterized protein</fullName>
    </submittedName>
</protein>
<dbReference type="EMBL" id="KB585326">
    <property type="protein sequence ID" value="EMP25933.1"/>
    <property type="molecule type" value="Genomic_DNA"/>
</dbReference>
<accession>M7B1H8</accession>
<organism evidence="1 2">
    <name type="scientific">Chelonia mydas</name>
    <name type="common">Green sea-turtle</name>
    <name type="synonym">Chelonia agassizi</name>
    <dbReference type="NCBI Taxonomy" id="8469"/>
    <lineage>
        <taxon>Eukaryota</taxon>
        <taxon>Metazoa</taxon>
        <taxon>Chordata</taxon>
        <taxon>Craniata</taxon>
        <taxon>Vertebrata</taxon>
        <taxon>Euteleostomi</taxon>
        <taxon>Archelosauria</taxon>
        <taxon>Testudinata</taxon>
        <taxon>Testudines</taxon>
        <taxon>Cryptodira</taxon>
        <taxon>Durocryptodira</taxon>
        <taxon>Americhelydia</taxon>
        <taxon>Chelonioidea</taxon>
        <taxon>Cheloniidae</taxon>
        <taxon>Chelonia</taxon>
    </lineage>
</organism>
<dbReference type="AlphaFoldDB" id="M7B1H8"/>